<protein>
    <recommendedName>
        <fullName evidence="2">PB1-like domain-containing protein</fullName>
    </recommendedName>
</protein>
<name>A0A9Q1K294_9CARY</name>
<sequence>MGICKPSPEMSAKSVLHVHHGGCFQKIPYLVYCLGEMKKVECDTDYLSVDNIKGIAIKLGYGKRRIKKIYYRKPNVPIKDSLVSIESDEEVHELIVLSKSFEYVSMYVDHNDEPQSVVSANNGNESNDGDSDCMTDDKYKEYRFEVEDEEVSQIRGEKKKMHDEMATDLEGFRAENRENWGERNGFDDIYAYYQESNDADSPASSESDDDDDDGDKGRNQKKKKAITYPRYNVISSNKGVELEVGLKFIDKEQLREAVEDYCTLKGYNIRIT</sequence>
<dbReference type="AlphaFoldDB" id="A0A9Q1K294"/>
<dbReference type="InterPro" id="IPR058594">
    <property type="entry name" value="PB1-like_dom_pln"/>
</dbReference>
<accession>A0A9Q1K294</accession>
<organism evidence="3 4">
    <name type="scientific">Carnegiea gigantea</name>
    <dbReference type="NCBI Taxonomy" id="171969"/>
    <lineage>
        <taxon>Eukaryota</taxon>
        <taxon>Viridiplantae</taxon>
        <taxon>Streptophyta</taxon>
        <taxon>Embryophyta</taxon>
        <taxon>Tracheophyta</taxon>
        <taxon>Spermatophyta</taxon>
        <taxon>Magnoliopsida</taxon>
        <taxon>eudicotyledons</taxon>
        <taxon>Gunneridae</taxon>
        <taxon>Pentapetalae</taxon>
        <taxon>Caryophyllales</taxon>
        <taxon>Cactineae</taxon>
        <taxon>Cactaceae</taxon>
        <taxon>Cactoideae</taxon>
        <taxon>Echinocereeae</taxon>
        <taxon>Carnegiea</taxon>
    </lineage>
</organism>
<evidence type="ECO:0000313" key="3">
    <source>
        <dbReference type="EMBL" id="KAJ8435130.1"/>
    </source>
</evidence>
<reference evidence="3" key="1">
    <citation type="submission" date="2022-04" db="EMBL/GenBank/DDBJ databases">
        <title>Carnegiea gigantea Genome sequencing and assembly v2.</title>
        <authorList>
            <person name="Copetti D."/>
            <person name="Sanderson M.J."/>
            <person name="Burquez A."/>
            <person name="Wojciechowski M.F."/>
        </authorList>
    </citation>
    <scope>NUCLEOTIDE SEQUENCE</scope>
    <source>
        <strain evidence="3">SGP5-SGP5p</strain>
        <tissue evidence="3">Aerial part</tissue>
    </source>
</reference>
<gene>
    <name evidence="3" type="ORF">Cgig2_020773</name>
</gene>
<feature type="region of interest" description="Disordered" evidence="1">
    <location>
        <begin position="197"/>
        <end position="222"/>
    </location>
</feature>
<evidence type="ECO:0000259" key="2">
    <source>
        <dbReference type="Pfam" id="PF26130"/>
    </source>
</evidence>
<evidence type="ECO:0000256" key="1">
    <source>
        <dbReference type="SAM" id="MobiDB-lite"/>
    </source>
</evidence>
<dbReference type="Pfam" id="PF26130">
    <property type="entry name" value="PB1-like"/>
    <property type="match status" value="1"/>
</dbReference>
<evidence type="ECO:0000313" key="4">
    <source>
        <dbReference type="Proteomes" id="UP001153076"/>
    </source>
</evidence>
<dbReference type="EMBL" id="JAKOGI010000431">
    <property type="protein sequence ID" value="KAJ8435130.1"/>
    <property type="molecule type" value="Genomic_DNA"/>
</dbReference>
<dbReference type="Proteomes" id="UP001153076">
    <property type="component" value="Unassembled WGS sequence"/>
</dbReference>
<keyword evidence="4" id="KW-1185">Reference proteome</keyword>
<comment type="caution">
    <text evidence="3">The sequence shown here is derived from an EMBL/GenBank/DDBJ whole genome shotgun (WGS) entry which is preliminary data.</text>
</comment>
<feature type="domain" description="PB1-like" evidence="2">
    <location>
        <begin position="11"/>
        <end position="110"/>
    </location>
</feature>
<proteinExistence type="predicted"/>